<keyword evidence="1" id="KW-0560">Oxidoreductase</keyword>
<gene>
    <name evidence="2" type="ORF">ST47_g6462</name>
</gene>
<sequence>MWNATYAESHQYYTLPELVPIVLKVLSLQHTSKVSLAKESTNSSAAFDGKSTIPIWLDGKEVVTADTFDVYSPLNQSKLYSCSSANEDDVSLEIQSAQKAFLTWSQTKPHIRRDIFLRAADEYKRRKDELRNYSLTETRASDAMFNVEHEAAYQACKDVAGLIQIASTGKMPIVSAEGGSSAVLNEPFGVVLGIAPWNTPNILGIRACLQPLAMGNTLILKGPEAAPATYWGIASLLHAAGLPAGCLNTLYHRTQDASKITNALISNPMIKKINFTGLTAVGSIIASLAGKHLKPLVLELGGKASAIICEDADLGLAAV</sequence>
<organism evidence="2 3">
    <name type="scientific">Didymella rabiei</name>
    <name type="common">Chickpea ascochyta blight fungus</name>
    <name type="synonym">Mycosphaerella rabiei</name>
    <dbReference type="NCBI Taxonomy" id="5454"/>
    <lineage>
        <taxon>Eukaryota</taxon>
        <taxon>Fungi</taxon>
        <taxon>Dikarya</taxon>
        <taxon>Ascomycota</taxon>
        <taxon>Pezizomycotina</taxon>
        <taxon>Dothideomycetes</taxon>
        <taxon>Pleosporomycetidae</taxon>
        <taxon>Pleosporales</taxon>
        <taxon>Pleosporineae</taxon>
        <taxon>Didymellaceae</taxon>
        <taxon>Ascochyta</taxon>
    </lineage>
</organism>
<comment type="caution">
    <text evidence="2">The sequence shown here is derived from an EMBL/GenBank/DDBJ whole genome shotgun (WGS) entry which is preliminary data.</text>
</comment>
<dbReference type="Proteomes" id="UP000076837">
    <property type="component" value="Unassembled WGS sequence"/>
</dbReference>
<dbReference type="AlphaFoldDB" id="A0A163CG05"/>
<evidence type="ECO:0000313" key="3">
    <source>
        <dbReference type="Proteomes" id="UP000076837"/>
    </source>
</evidence>
<dbReference type="PANTHER" id="PTHR43353">
    <property type="entry name" value="SUCCINATE-SEMIALDEHYDE DEHYDROGENASE, MITOCHONDRIAL"/>
    <property type="match status" value="1"/>
</dbReference>
<dbReference type="Pfam" id="PF00171">
    <property type="entry name" value="Aldedh"/>
    <property type="match status" value="1"/>
</dbReference>
<dbReference type="Gene3D" id="3.40.605.10">
    <property type="entry name" value="Aldehyde Dehydrogenase, Chain A, domain 1"/>
    <property type="match status" value="1"/>
</dbReference>
<dbReference type="InterPro" id="IPR050740">
    <property type="entry name" value="Aldehyde_DH_Superfamily"/>
</dbReference>
<evidence type="ECO:0000256" key="1">
    <source>
        <dbReference type="ARBA" id="ARBA00023002"/>
    </source>
</evidence>
<name>A0A163CG05_DIDRA</name>
<keyword evidence="3" id="KW-1185">Reference proteome</keyword>
<dbReference type="GO" id="GO:0004777">
    <property type="term" value="F:succinate-semialdehyde dehydrogenase (NAD+) activity"/>
    <property type="evidence" value="ECO:0007669"/>
    <property type="project" value="TreeGrafter"/>
</dbReference>
<dbReference type="InterPro" id="IPR016162">
    <property type="entry name" value="Ald_DH_N"/>
</dbReference>
<dbReference type="OrthoDB" id="310895at2759"/>
<dbReference type="InterPro" id="IPR016161">
    <property type="entry name" value="Ald_DH/histidinol_DH"/>
</dbReference>
<reference evidence="2 3" key="1">
    <citation type="journal article" date="2016" name="Sci. Rep.">
        <title>Draft genome sequencing and secretome analysis of fungal phytopathogen Ascochyta rabiei provides insight into the necrotrophic effector repertoire.</title>
        <authorList>
            <person name="Verma S."/>
            <person name="Gazara R.K."/>
            <person name="Nizam S."/>
            <person name="Parween S."/>
            <person name="Chattopadhyay D."/>
            <person name="Verma P.K."/>
        </authorList>
    </citation>
    <scope>NUCLEOTIDE SEQUENCE [LARGE SCALE GENOMIC DNA]</scope>
    <source>
        <strain evidence="2 3">ArDII</strain>
    </source>
</reference>
<dbReference type="EMBL" id="JYNV01000214">
    <property type="protein sequence ID" value="KZM22435.1"/>
    <property type="molecule type" value="Genomic_DNA"/>
</dbReference>
<accession>A0A163CG05</accession>
<proteinExistence type="predicted"/>
<dbReference type="STRING" id="5454.A0A163CG05"/>
<evidence type="ECO:0000313" key="2">
    <source>
        <dbReference type="EMBL" id="KZM22435.1"/>
    </source>
</evidence>
<dbReference type="PANTHER" id="PTHR43353:SF6">
    <property type="entry name" value="CYTOPLASMIC ALDEHYDE DEHYDROGENASE (EUROFUNG)"/>
    <property type="match status" value="1"/>
</dbReference>
<protein>
    <submittedName>
        <fullName evidence="2">Oxidoreductase</fullName>
    </submittedName>
</protein>
<dbReference type="SUPFAM" id="SSF53720">
    <property type="entry name" value="ALDH-like"/>
    <property type="match status" value="1"/>
</dbReference>
<dbReference type="InterPro" id="IPR015590">
    <property type="entry name" value="Aldehyde_DH_dom"/>
</dbReference>
<dbReference type="GO" id="GO:0009450">
    <property type="term" value="P:gamma-aminobutyric acid catabolic process"/>
    <property type="evidence" value="ECO:0007669"/>
    <property type="project" value="TreeGrafter"/>
</dbReference>